<keyword evidence="2" id="KW-1185">Reference proteome</keyword>
<proteinExistence type="predicted"/>
<evidence type="ECO:0000313" key="2">
    <source>
        <dbReference type="Proteomes" id="UP000254051"/>
    </source>
</evidence>
<accession>A0A316A167</accession>
<dbReference type="Proteomes" id="UP000254051">
    <property type="component" value="Unassembled WGS sequence"/>
</dbReference>
<reference evidence="2" key="1">
    <citation type="submission" date="2017-07" db="EMBL/GenBank/DDBJ databases">
        <authorList>
            <person name="Varghese N."/>
            <person name="Submissions S."/>
        </authorList>
    </citation>
    <scope>NUCLEOTIDE SEQUENCE [LARGE SCALE GENOMIC DNA]</scope>
    <source>
        <strain evidence="2">NLAE-zl-C134</strain>
    </source>
</reference>
<dbReference type="AlphaFoldDB" id="A0A316A167"/>
<dbReference type="EMBL" id="UHJJ01000002">
    <property type="protein sequence ID" value="SUQ13137.1"/>
    <property type="molecule type" value="Genomic_DNA"/>
</dbReference>
<name>A0A316A167_9FIRM</name>
<sequence>MTGNFFGHLRYRPFNEGLKPILKNAVFPSKIGTLIDNVDVGFWNNNIEFWPYDKEGELDAYIEFDHLAMGIEVKYTSGLSSDDNVDYSLSDERELEEESRNQLQRESRIITRRAGNKAKILLLVGSAMACADIYTNITKRKLFLSSDVTFGYVTWQSLLRELLKLKFDNPFSSLIISDLIALLARKGFDQFQNMELDIPCSVSCDEH</sequence>
<protein>
    <submittedName>
        <fullName evidence="1">Uncharacterized protein</fullName>
    </submittedName>
</protein>
<gene>
    <name evidence="1" type="ORF">SAMN05216529_102355</name>
</gene>
<evidence type="ECO:0000313" key="1">
    <source>
        <dbReference type="EMBL" id="SUQ13137.1"/>
    </source>
</evidence>
<organism evidence="1 2">
    <name type="scientific">Faecalicatena contorta</name>
    <dbReference type="NCBI Taxonomy" id="39482"/>
    <lineage>
        <taxon>Bacteria</taxon>
        <taxon>Bacillati</taxon>
        <taxon>Bacillota</taxon>
        <taxon>Clostridia</taxon>
        <taxon>Lachnospirales</taxon>
        <taxon>Lachnospiraceae</taxon>
        <taxon>Faecalicatena</taxon>
    </lineage>
</organism>